<reference evidence="3 4" key="1">
    <citation type="submission" date="2016-06" db="EMBL/GenBank/DDBJ databases">
        <authorList>
            <person name="Kjaerup R.B."/>
            <person name="Dalgaard T.S."/>
            <person name="Juul-Madsen H.R."/>
        </authorList>
    </citation>
    <scope>NUCLEOTIDE SEQUENCE [LARGE SCALE GENOMIC DNA]</scope>
    <source>
        <strain evidence="3 4">DSM 45248</strain>
    </source>
</reference>
<dbReference type="Proteomes" id="UP000198765">
    <property type="component" value="Chromosome I"/>
</dbReference>
<evidence type="ECO:0000313" key="3">
    <source>
        <dbReference type="EMBL" id="SBT46632.1"/>
    </source>
</evidence>
<evidence type="ECO:0000313" key="4">
    <source>
        <dbReference type="Proteomes" id="UP000198765"/>
    </source>
</evidence>
<organism evidence="3 4">
    <name type="scientific">Micromonospora narathiwatensis</name>
    <dbReference type="NCBI Taxonomy" id="299146"/>
    <lineage>
        <taxon>Bacteria</taxon>
        <taxon>Bacillati</taxon>
        <taxon>Actinomycetota</taxon>
        <taxon>Actinomycetes</taxon>
        <taxon>Micromonosporales</taxon>
        <taxon>Micromonosporaceae</taxon>
        <taxon>Micromonospora</taxon>
    </lineage>
</organism>
<dbReference type="SUPFAM" id="SSF63393">
    <property type="entry name" value="RNA polymerase subunits"/>
    <property type="match status" value="1"/>
</dbReference>
<proteinExistence type="predicted"/>
<keyword evidence="2" id="KW-0812">Transmembrane</keyword>
<dbReference type="AlphaFoldDB" id="A0A1A8ZRX3"/>
<accession>A0A1A8ZRX3</accession>
<keyword evidence="2" id="KW-0472">Membrane</keyword>
<dbReference type="Gene3D" id="2.20.28.30">
    <property type="entry name" value="RNA polymerase ii, chain L"/>
    <property type="match status" value="1"/>
</dbReference>
<feature type="region of interest" description="Disordered" evidence="1">
    <location>
        <begin position="1"/>
        <end position="20"/>
    </location>
</feature>
<dbReference type="PANTHER" id="PTHR37826">
    <property type="entry name" value="FLOTILLIN BAND_7_5 DOMAIN PROTEIN"/>
    <property type="match status" value="1"/>
</dbReference>
<evidence type="ECO:0000256" key="2">
    <source>
        <dbReference type="SAM" id="Phobius"/>
    </source>
</evidence>
<keyword evidence="2" id="KW-1133">Transmembrane helix</keyword>
<feature type="transmembrane region" description="Helical" evidence="2">
    <location>
        <begin position="350"/>
        <end position="370"/>
    </location>
</feature>
<gene>
    <name evidence="3" type="ORF">GA0070621_2670</name>
</gene>
<dbReference type="PATRIC" id="fig|299146.4.peg.2768"/>
<sequence length="372" mass="40717">MALQREDAAMSDTAVSPPSYQCGGCGARVEYSPGTAVLRCPYCGHQQQIAGAGREVREHPYTELATLPRKPAASVGAYTFVCPGCGARTESNALAQRCQFCATPLVADATAGELIAPEAVLPFAVDQSGVRTALGKWCRSRWFAPNSLKKVSAAETLKGTYLPHWTFDARTVSDYRGQRGEYYYVTETYTVTVDGKQETRTRQVRHTRWYPASGTVRRDFDDVLVPATTYLPEKKLDQLTPWPLTQAVAYHGDYLAGYHALRYDTEPEAGLTGAKARMAPVIERDCRKDIGGDEQRVSSVRTTYSGVTYKLLLLPVWIAAYLHAGRSYQVLVNARTGEVIGERPYSAAKITAAVLAALAVVAAIVVAYLMNR</sequence>
<keyword evidence="4" id="KW-1185">Reference proteome</keyword>
<dbReference type="EMBL" id="LT594324">
    <property type="protein sequence ID" value="SBT46632.1"/>
    <property type="molecule type" value="Genomic_DNA"/>
</dbReference>
<name>A0A1A8ZRX3_9ACTN</name>
<dbReference type="InterPro" id="IPR029040">
    <property type="entry name" value="RPABC4/Spt4"/>
</dbReference>
<dbReference type="PANTHER" id="PTHR37826:SF3">
    <property type="entry name" value="J DOMAIN-CONTAINING PROTEIN"/>
    <property type="match status" value="1"/>
</dbReference>
<protein>
    <submittedName>
        <fullName evidence="3">DNA directed RNA polymerase, 7 kDa subunit</fullName>
    </submittedName>
</protein>
<evidence type="ECO:0000256" key="1">
    <source>
        <dbReference type="SAM" id="MobiDB-lite"/>
    </source>
</evidence>